<evidence type="ECO:0000313" key="2">
    <source>
        <dbReference type="EMBL" id="KFA94531.1"/>
    </source>
</evidence>
<dbReference type="EMBL" id="JPMI01000009">
    <property type="protein sequence ID" value="KFA94531.1"/>
    <property type="molecule type" value="Genomic_DNA"/>
</dbReference>
<organism evidence="2 3">
    <name type="scientific">Archangium violaceum Cb vi76</name>
    <dbReference type="NCBI Taxonomy" id="1406225"/>
    <lineage>
        <taxon>Bacteria</taxon>
        <taxon>Pseudomonadati</taxon>
        <taxon>Myxococcota</taxon>
        <taxon>Myxococcia</taxon>
        <taxon>Myxococcales</taxon>
        <taxon>Cystobacterineae</taxon>
        <taxon>Archangiaceae</taxon>
        <taxon>Archangium</taxon>
    </lineage>
</organism>
<dbReference type="Proteomes" id="UP000028547">
    <property type="component" value="Unassembled WGS sequence"/>
</dbReference>
<feature type="region of interest" description="Disordered" evidence="1">
    <location>
        <begin position="18"/>
        <end position="46"/>
    </location>
</feature>
<comment type="caution">
    <text evidence="2">The sequence shown here is derived from an EMBL/GenBank/DDBJ whole genome shotgun (WGS) entry which is preliminary data.</text>
</comment>
<name>A0A084T1E6_9BACT</name>
<gene>
    <name evidence="2" type="ORF">Q664_02230</name>
</gene>
<evidence type="ECO:0000313" key="3">
    <source>
        <dbReference type="Proteomes" id="UP000028547"/>
    </source>
</evidence>
<sequence>MLVGPILLGLGCGHERSASIREPSATAKQERHGPDTEVEDEGVRAKGSTVSSRVSVLIANGQFAEAEALIAEGVASGLLSQPHATRLLERIAQLNMKLGEISARLQRAPDFPSQLKDYTLFQIKRMLDRGDFSLATEAQLRMAKKLLENPDRLMDKVR</sequence>
<dbReference type="AlphaFoldDB" id="A0A084T1E6"/>
<reference evidence="2 3" key="1">
    <citation type="submission" date="2014-07" db="EMBL/GenBank/DDBJ databases">
        <title>Draft Genome Sequence of Gephyronic Acid Producer, Cystobacter violaceus Strain Cb vi76.</title>
        <authorList>
            <person name="Stevens D.C."/>
            <person name="Young J."/>
            <person name="Carmichael R."/>
            <person name="Tan J."/>
            <person name="Taylor R.E."/>
        </authorList>
    </citation>
    <scope>NUCLEOTIDE SEQUENCE [LARGE SCALE GENOMIC DNA]</scope>
    <source>
        <strain evidence="2 3">Cb vi76</strain>
    </source>
</reference>
<evidence type="ECO:0000256" key="1">
    <source>
        <dbReference type="SAM" id="MobiDB-lite"/>
    </source>
</evidence>
<accession>A0A084T1E6</accession>
<proteinExistence type="predicted"/>
<dbReference type="RefSeq" id="WP_043389353.1">
    <property type="nucleotide sequence ID" value="NZ_JPMI01000009.1"/>
</dbReference>
<protein>
    <submittedName>
        <fullName evidence="2">Uncharacterized protein</fullName>
    </submittedName>
</protein>